<evidence type="ECO:0000313" key="3">
    <source>
        <dbReference type="EMBL" id="QDL11401.1"/>
    </source>
</evidence>
<feature type="coiled-coil region" evidence="2">
    <location>
        <begin position="74"/>
        <end position="112"/>
    </location>
</feature>
<organism evidence="3 4">
    <name type="scientific">Brasilonema sennae CENA114</name>
    <dbReference type="NCBI Taxonomy" id="415709"/>
    <lineage>
        <taxon>Bacteria</taxon>
        <taxon>Bacillati</taxon>
        <taxon>Cyanobacteriota</taxon>
        <taxon>Cyanophyceae</taxon>
        <taxon>Nostocales</taxon>
        <taxon>Scytonemataceae</taxon>
        <taxon>Brasilonema</taxon>
        <taxon>Bromeliae group (in: Brasilonema)</taxon>
    </lineage>
</organism>
<sequence>MSFSHNNNKDFQELEKILQNLLNDNLQSYLDNLLKNNLEKSIKESLNEYVSEQIKIQRASYTNTNAILDNTAAIKELNEKLEYTLAELNDFKNSVENMLVEQRQKNGELQRKINYWEQSAIEFFRLLERAVDYETDEHKLLINRILDGYNGIFLNLGMERIIPQEKESLSERFHEAIDEEESDIIPGNIVRCISWGYKIGDKVLEKAKVVVAK</sequence>
<dbReference type="SUPFAM" id="SSF51064">
    <property type="entry name" value="Head domain of nucleotide exchange factor GrpE"/>
    <property type="match status" value="1"/>
</dbReference>
<dbReference type="GO" id="GO:0051087">
    <property type="term" value="F:protein-folding chaperone binding"/>
    <property type="evidence" value="ECO:0007669"/>
    <property type="project" value="InterPro"/>
</dbReference>
<dbReference type="Pfam" id="PF01025">
    <property type="entry name" value="GrpE"/>
    <property type="match status" value="1"/>
</dbReference>
<name>A0A856MPD6_9CYAN</name>
<dbReference type="Proteomes" id="UP000503129">
    <property type="component" value="Chromosome"/>
</dbReference>
<dbReference type="GO" id="GO:0000774">
    <property type="term" value="F:adenyl-nucleotide exchange factor activity"/>
    <property type="evidence" value="ECO:0007669"/>
    <property type="project" value="InterPro"/>
</dbReference>
<protein>
    <submittedName>
        <fullName evidence="3">Nucleotide exchange factor GrpE</fullName>
    </submittedName>
</protein>
<dbReference type="EMBL" id="CP030118">
    <property type="protein sequence ID" value="QDL11401.1"/>
    <property type="molecule type" value="Genomic_DNA"/>
</dbReference>
<accession>A0A856MPD6</accession>
<gene>
    <name evidence="3" type="primary">grpE</name>
    <name evidence="3" type="ORF">DP114_29015</name>
</gene>
<evidence type="ECO:0000313" key="4">
    <source>
        <dbReference type="Proteomes" id="UP000503129"/>
    </source>
</evidence>
<dbReference type="GO" id="GO:0042803">
    <property type="term" value="F:protein homodimerization activity"/>
    <property type="evidence" value="ECO:0007669"/>
    <property type="project" value="InterPro"/>
</dbReference>
<dbReference type="RefSeq" id="WP_171977753.1">
    <property type="nucleotide sequence ID" value="NZ_CAWOXK010000001.1"/>
</dbReference>
<keyword evidence="4" id="KW-1185">Reference proteome</keyword>
<keyword evidence="1" id="KW-0143">Chaperone</keyword>
<evidence type="ECO:0000256" key="1">
    <source>
        <dbReference type="ARBA" id="ARBA00023186"/>
    </source>
</evidence>
<dbReference type="InterPro" id="IPR000740">
    <property type="entry name" value="GrpE"/>
</dbReference>
<dbReference type="GO" id="GO:0006457">
    <property type="term" value="P:protein folding"/>
    <property type="evidence" value="ECO:0007669"/>
    <property type="project" value="InterPro"/>
</dbReference>
<dbReference type="InterPro" id="IPR009012">
    <property type="entry name" value="GrpE_head"/>
</dbReference>
<reference evidence="3 4" key="1">
    <citation type="submission" date="2018-06" db="EMBL/GenBank/DDBJ databases">
        <title>Comparative genomics of Brasilonema spp. strains.</title>
        <authorList>
            <person name="Alvarenga D.O."/>
            <person name="Fiore M.F."/>
            <person name="Varani A.M."/>
        </authorList>
    </citation>
    <scope>NUCLEOTIDE SEQUENCE [LARGE SCALE GENOMIC DNA]</scope>
    <source>
        <strain evidence="3 4">CENA114</strain>
    </source>
</reference>
<dbReference type="KEGG" id="bsen:DP114_29015"/>
<evidence type="ECO:0000256" key="2">
    <source>
        <dbReference type="SAM" id="Coils"/>
    </source>
</evidence>
<dbReference type="Gene3D" id="2.30.22.10">
    <property type="entry name" value="Head domain of nucleotide exchange factor GrpE"/>
    <property type="match status" value="1"/>
</dbReference>
<dbReference type="AlphaFoldDB" id="A0A856MPD6"/>
<keyword evidence="2" id="KW-0175">Coiled coil</keyword>
<proteinExistence type="predicted"/>